<evidence type="ECO:0000256" key="2">
    <source>
        <dbReference type="ARBA" id="ARBA00044129"/>
    </source>
</evidence>
<dbReference type="AlphaFoldDB" id="A0A5C5G0T6"/>
<dbReference type="SUPFAM" id="SSF141091">
    <property type="entry name" value="L21p-like"/>
    <property type="match status" value="2"/>
</dbReference>
<dbReference type="OrthoDB" id="5994at2759"/>
<comment type="similarity">
    <text evidence="1">Belongs to the bacterial ribosomal protein bL21 family.</text>
</comment>
<dbReference type="STRING" id="5288.A0A5C5G0T6"/>
<accession>A0A5C5G0T6</accession>
<reference evidence="4 5" key="1">
    <citation type="submission" date="2019-03" db="EMBL/GenBank/DDBJ databases">
        <title>Rhodosporidium diobovatum UCD-FST 08-225 genome sequencing, assembly, and annotation.</title>
        <authorList>
            <person name="Fakankun I.U."/>
            <person name="Fristensky B."/>
            <person name="Levin D.B."/>
        </authorList>
    </citation>
    <scope>NUCLEOTIDE SEQUENCE [LARGE SCALE GENOMIC DNA]</scope>
    <source>
        <strain evidence="4 5">UCD-FST 08-225</strain>
    </source>
</reference>
<dbReference type="GO" id="GO:0005762">
    <property type="term" value="C:mitochondrial large ribosomal subunit"/>
    <property type="evidence" value="ECO:0007669"/>
    <property type="project" value="TreeGrafter"/>
</dbReference>
<dbReference type="EMBL" id="SOZI01000021">
    <property type="protein sequence ID" value="TNY22698.1"/>
    <property type="molecule type" value="Genomic_DNA"/>
</dbReference>
<feature type="region of interest" description="Disordered" evidence="3">
    <location>
        <begin position="1"/>
        <end position="78"/>
    </location>
</feature>
<proteinExistence type="inferred from homology"/>
<gene>
    <name evidence="4" type="ORF">DMC30DRAFT_391489</name>
</gene>
<name>A0A5C5G0T6_9BASI</name>
<evidence type="ECO:0000256" key="3">
    <source>
        <dbReference type="SAM" id="MobiDB-lite"/>
    </source>
</evidence>
<sequence length="266" mass="28099">MLARTAASSSRWIASTSRTASTSSAPPPAAAAWSLARTTAPFSTSATPRSTGAPLPPPLPHHAHPNALDPQPLKAASLTPSEPSALALLASQPSHYVVALFMGRRYLLTPGDTLTVPKLKDAPIGSTLALTRILEVGSRDYTLRAANPPSHPAAQVASAKSAALRANTNINSGDKVLRPPMSRAVTVDGVPKDWQRHPDSLPFLGEDTVQAEVTVVEHTKGAMFEVDKFKRRKGYRRTLRSKLGFTKLRVGEIRLGGAGAAGVDKA</sequence>
<keyword evidence="5" id="KW-1185">Reference proteome</keyword>
<evidence type="ECO:0000313" key="5">
    <source>
        <dbReference type="Proteomes" id="UP000311382"/>
    </source>
</evidence>
<feature type="compositionally biased region" description="Low complexity" evidence="3">
    <location>
        <begin position="1"/>
        <end position="41"/>
    </location>
</feature>
<dbReference type="InterPro" id="IPR028909">
    <property type="entry name" value="bL21-like"/>
</dbReference>
<dbReference type="Proteomes" id="UP000311382">
    <property type="component" value="Unassembled WGS sequence"/>
</dbReference>
<dbReference type="InterPro" id="IPR036164">
    <property type="entry name" value="bL21-like_sf"/>
</dbReference>
<dbReference type="PANTHER" id="PTHR21349:SF0">
    <property type="entry name" value="LARGE RIBOSOMAL SUBUNIT PROTEIN BL21M"/>
    <property type="match status" value="1"/>
</dbReference>
<comment type="caution">
    <text evidence="4">The sequence shown here is derived from an EMBL/GenBank/DDBJ whole genome shotgun (WGS) entry which is preliminary data.</text>
</comment>
<protein>
    <recommendedName>
        <fullName evidence="2">Large ribosomal subunit protein bL21m</fullName>
    </recommendedName>
</protein>
<evidence type="ECO:0000313" key="4">
    <source>
        <dbReference type="EMBL" id="TNY22698.1"/>
    </source>
</evidence>
<organism evidence="4 5">
    <name type="scientific">Rhodotorula diobovata</name>
    <dbReference type="NCBI Taxonomy" id="5288"/>
    <lineage>
        <taxon>Eukaryota</taxon>
        <taxon>Fungi</taxon>
        <taxon>Dikarya</taxon>
        <taxon>Basidiomycota</taxon>
        <taxon>Pucciniomycotina</taxon>
        <taxon>Microbotryomycetes</taxon>
        <taxon>Sporidiobolales</taxon>
        <taxon>Sporidiobolaceae</taxon>
        <taxon>Rhodotorula</taxon>
    </lineage>
</organism>
<dbReference type="PANTHER" id="PTHR21349">
    <property type="entry name" value="50S RIBOSOMAL PROTEIN L21"/>
    <property type="match status" value="1"/>
</dbReference>
<dbReference type="Pfam" id="PF00829">
    <property type="entry name" value="Ribosomal_L21p"/>
    <property type="match status" value="1"/>
</dbReference>
<evidence type="ECO:0000256" key="1">
    <source>
        <dbReference type="ARBA" id="ARBA00008563"/>
    </source>
</evidence>
<dbReference type="GO" id="GO:0003735">
    <property type="term" value="F:structural constituent of ribosome"/>
    <property type="evidence" value="ECO:0007669"/>
    <property type="project" value="TreeGrafter"/>
</dbReference>